<keyword evidence="7 9" id="KW-0472">Membrane</keyword>
<evidence type="ECO:0000256" key="5">
    <source>
        <dbReference type="ARBA" id="ARBA00022729"/>
    </source>
</evidence>
<dbReference type="SUPFAM" id="SSF56935">
    <property type="entry name" value="Porins"/>
    <property type="match status" value="1"/>
</dbReference>
<evidence type="ECO:0000256" key="8">
    <source>
        <dbReference type="ARBA" id="ARBA00023237"/>
    </source>
</evidence>
<evidence type="ECO:0000256" key="12">
    <source>
        <dbReference type="SAM" id="SignalP"/>
    </source>
</evidence>
<dbReference type="InterPro" id="IPR036942">
    <property type="entry name" value="Beta-barrel_TonB_sf"/>
</dbReference>
<dbReference type="PANTHER" id="PTHR40980">
    <property type="entry name" value="PLUG DOMAIN-CONTAINING PROTEIN"/>
    <property type="match status" value="1"/>
</dbReference>
<keyword evidence="6 11" id="KW-0798">TonB box</keyword>
<gene>
    <name evidence="15" type="ORF">PVT68_16925</name>
</gene>
<keyword evidence="3 9" id="KW-1134">Transmembrane beta strand</keyword>
<dbReference type="InterPro" id="IPR037066">
    <property type="entry name" value="Plug_dom_sf"/>
</dbReference>
<dbReference type="PANTHER" id="PTHR40980:SF3">
    <property type="entry name" value="TONB-DEPENDENT RECEPTOR-LIKE BETA-BARREL DOMAIN-CONTAINING PROTEIN"/>
    <property type="match status" value="1"/>
</dbReference>
<evidence type="ECO:0000259" key="13">
    <source>
        <dbReference type="Pfam" id="PF00593"/>
    </source>
</evidence>
<keyword evidence="15" id="KW-0675">Receptor</keyword>
<evidence type="ECO:0000256" key="7">
    <source>
        <dbReference type="ARBA" id="ARBA00023136"/>
    </source>
</evidence>
<evidence type="ECO:0000256" key="9">
    <source>
        <dbReference type="PROSITE-ProRule" id="PRU01360"/>
    </source>
</evidence>
<dbReference type="Pfam" id="PF00593">
    <property type="entry name" value="TonB_dep_Rec_b-barrel"/>
    <property type="match status" value="1"/>
</dbReference>
<dbReference type="NCBIfam" id="TIGR01782">
    <property type="entry name" value="TonB-Xanth-Caul"/>
    <property type="match status" value="1"/>
</dbReference>
<evidence type="ECO:0000259" key="14">
    <source>
        <dbReference type="Pfam" id="PF07715"/>
    </source>
</evidence>
<evidence type="ECO:0000256" key="1">
    <source>
        <dbReference type="ARBA" id="ARBA00004571"/>
    </source>
</evidence>
<evidence type="ECO:0000256" key="4">
    <source>
        <dbReference type="ARBA" id="ARBA00022692"/>
    </source>
</evidence>
<name>A0ABY8NBY3_9GAMM</name>
<accession>A0ABY8NBY3</accession>
<evidence type="ECO:0000313" key="15">
    <source>
        <dbReference type="EMBL" id="WGL16436.1"/>
    </source>
</evidence>
<feature type="chain" id="PRO_5045662482" evidence="12">
    <location>
        <begin position="28"/>
        <end position="866"/>
    </location>
</feature>
<dbReference type="PROSITE" id="PS01156">
    <property type="entry name" value="TONB_DEPENDENT_REC_2"/>
    <property type="match status" value="1"/>
</dbReference>
<dbReference type="RefSeq" id="WP_280320162.1">
    <property type="nucleotide sequence ID" value="NZ_CP118605.1"/>
</dbReference>
<dbReference type="InterPro" id="IPR010917">
    <property type="entry name" value="TonB_rcpt_CS"/>
</dbReference>
<dbReference type="CDD" id="cd01347">
    <property type="entry name" value="ligand_gated_channel"/>
    <property type="match status" value="1"/>
</dbReference>
<keyword evidence="5 12" id="KW-0732">Signal</keyword>
<proteinExistence type="inferred from homology"/>
<feature type="domain" description="TonB-dependent receptor-like beta-barrel" evidence="13">
    <location>
        <begin position="395"/>
        <end position="833"/>
    </location>
</feature>
<protein>
    <submittedName>
        <fullName evidence="15">TonB-dependent receptor</fullName>
    </submittedName>
</protein>
<keyword evidence="16" id="KW-1185">Reference proteome</keyword>
<evidence type="ECO:0000256" key="3">
    <source>
        <dbReference type="ARBA" id="ARBA00022452"/>
    </source>
</evidence>
<feature type="short sequence motif" description="TonB C-terminal box" evidence="10">
    <location>
        <begin position="849"/>
        <end position="866"/>
    </location>
</feature>
<evidence type="ECO:0000256" key="2">
    <source>
        <dbReference type="ARBA" id="ARBA00022448"/>
    </source>
</evidence>
<comment type="similarity">
    <text evidence="9 11">Belongs to the TonB-dependent receptor family.</text>
</comment>
<dbReference type="InterPro" id="IPR012910">
    <property type="entry name" value="Plug_dom"/>
</dbReference>
<feature type="signal peptide" evidence="12">
    <location>
        <begin position="1"/>
        <end position="27"/>
    </location>
</feature>
<dbReference type="Gene3D" id="2.40.170.20">
    <property type="entry name" value="TonB-dependent receptor, beta-barrel domain"/>
    <property type="match status" value="1"/>
</dbReference>
<evidence type="ECO:0000313" key="16">
    <source>
        <dbReference type="Proteomes" id="UP001236500"/>
    </source>
</evidence>
<dbReference type="InterPro" id="IPR010104">
    <property type="entry name" value="TonB_rcpt_bac"/>
</dbReference>
<dbReference type="PROSITE" id="PS52016">
    <property type="entry name" value="TONB_DEPENDENT_REC_3"/>
    <property type="match status" value="1"/>
</dbReference>
<reference evidence="15 16" key="1">
    <citation type="submission" date="2023-02" db="EMBL/GenBank/DDBJ databases">
        <title>Description and genomic characterization of Microbulbifer bruguierae sp. nov., isolated from the sediment of mangrove plant Bruguiera sexangula.</title>
        <authorList>
            <person name="Long M."/>
        </authorList>
    </citation>
    <scope>NUCLEOTIDE SEQUENCE [LARGE SCALE GENOMIC DNA]</scope>
    <source>
        <strain evidence="15 16">H12</strain>
    </source>
</reference>
<evidence type="ECO:0000256" key="6">
    <source>
        <dbReference type="ARBA" id="ARBA00023077"/>
    </source>
</evidence>
<dbReference type="InterPro" id="IPR039426">
    <property type="entry name" value="TonB-dep_rcpt-like"/>
</dbReference>
<keyword evidence="2 9" id="KW-0813">Transport</keyword>
<dbReference type="EMBL" id="CP118605">
    <property type="protein sequence ID" value="WGL16436.1"/>
    <property type="molecule type" value="Genomic_DNA"/>
</dbReference>
<keyword evidence="8 9" id="KW-0998">Cell outer membrane</keyword>
<keyword evidence="4 9" id="KW-0812">Transmembrane</keyword>
<dbReference type="Proteomes" id="UP001236500">
    <property type="component" value="Chromosome"/>
</dbReference>
<dbReference type="Pfam" id="PF07715">
    <property type="entry name" value="Plug"/>
    <property type="match status" value="1"/>
</dbReference>
<organism evidence="15 16">
    <name type="scientific">Microbulbifer bruguierae</name>
    <dbReference type="NCBI Taxonomy" id="3029061"/>
    <lineage>
        <taxon>Bacteria</taxon>
        <taxon>Pseudomonadati</taxon>
        <taxon>Pseudomonadota</taxon>
        <taxon>Gammaproteobacteria</taxon>
        <taxon>Cellvibrionales</taxon>
        <taxon>Microbulbiferaceae</taxon>
        <taxon>Microbulbifer</taxon>
    </lineage>
</organism>
<dbReference type="InterPro" id="IPR000531">
    <property type="entry name" value="Beta-barrel_TonB"/>
</dbReference>
<feature type="domain" description="TonB-dependent receptor plug" evidence="14">
    <location>
        <begin position="50"/>
        <end position="160"/>
    </location>
</feature>
<comment type="subcellular location">
    <subcellularLocation>
        <location evidence="1 9">Cell outer membrane</location>
        <topology evidence="1 9">Multi-pass membrane protein</topology>
    </subcellularLocation>
</comment>
<dbReference type="Gene3D" id="2.170.130.10">
    <property type="entry name" value="TonB-dependent receptor, plug domain"/>
    <property type="match status" value="1"/>
</dbReference>
<evidence type="ECO:0000256" key="11">
    <source>
        <dbReference type="RuleBase" id="RU003357"/>
    </source>
</evidence>
<sequence>MLKRNKLALSISAAVLGGSLVAPLAVAQDAVEEVTVTGIRASLQDAQSVKRNAVSIVDAISAEDVGKFPDKNVAESLSRLTGVGVTRDWGQGEKVTIRGAGADYNRTTLNGQTVASADWFILDNPARSFNYTLLPSTLIKTLEVHKSPTASQDEGSLGGTVVLRTHRPLDLDANEASVAVENTYTEASESNDPTVSGQYSWKNADETIGVLVAASYLKRDQQRNGFEVLGWSEIDGTVYPTLMGTPIFQQSRERDTYFVSAQFRPTDEMTFTLDAMDSTVDADNMNANWMIRTNDAAAQIGSATITGDTATAMSGNDVAIVDFINRQSSTQTQSFTLTGEYETDAFSVTGVVGQTKAEGGTYRETSWEYIAASSYSYDLIDQSMNMGVSPVEDADLFALDWIWGGSKPTTDEETYLQLDLDIPVEMGAFTAIKTGLKYREAERTQGRTAYSWHAPTRDVDYGVGWNNYLGYIMDQCPTLASCGLNGATVGLDSPISASFNQVIEHNRDFMEGVAFNGLNGFENDYSESLLLPEIWGVSEDITAFYVQGDFESGSLRGNVGMRYVTTDQASSGYSYDGSESGLITINGSAFDTPSAMWVTSKNDYSEFLPSLNLAFDLNDEMVMRASAARVMARQNWDRLSGYSTFGSLNIADPKGTAGNPNLKPTIANQLDFGYEWYYGEASAFAATVFFKDIDSYIAQDTYTEARYYENDDTWVDVDFAVPVNGEGGNVTGIELAIDHAFDNGFGVSANYTYTDVSNVEGAVGISENMANLQGYYENGLVSARMMYNYRDDYFEGLNNFNSPVYTKAFGQLDASIAFNVTDNAQITLEAVNLNDEAVEQYSGEEYRLTSLYENGRRFVVGARYKF</sequence>
<evidence type="ECO:0000256" key="10">
    <source>
        <dbReference type="PROSITE-ProRule" id="PRU10144"/>
    </source>
</evidence>